<dbReference type="EMBL" id="RCMK01000018">
    <property type="protein sequence ID" value="KAG2954079.1"/>
    <property type="molecule type" value="Genomic_DNA"/>
</dbReference>
<dbReference type="Proteomes" id="UP000736787">
    <property type="component" value="Unassembled WGS sequence"/>
</dbReference>
<dbReference type="AlphaFoldDB" id="A0A8T1EH92"/>
<comment type="caution">
    <text evidence="2">The sequence shown here is derived from an EMBL/GenBank/DDBJ whole genome shotgun (WGS) entry which is preliminary data.</text>
</comment>
<feature type="region of interest" description="Disordered" evidence="1">
    <location>
        <begin position="16"/>
        <end position="61"/>
    </location>
</feature>
<sequence>MPILLKDLVAVALPSQAAKRSLQSPSSRRTSANQNLASNVSPIADLSTPQRSAKRSVSEEEQAKMDAFVFLSMMRDTTS</sequence>
<gene>
    <name evidence="2" type="ORF">PC117_g1529</name>
</gene>
<evidence type="ECO:0000313" key="2">
    <source>
        <dbReference type="EMBL" id="KAG2954079.1"/>
    </source>
</evidence>
<evidence type="ECO:0000313" key="3">
    <source>
        <dbReference type="Proteomes" id="UP000736787"/>
    </source>
</evidence>
<accession>A0A8T1EH92</accession>
<feature type="compositionally biased region" description="Polar residues" evidence="1">
    <location>
        <begin position="21"/>
        <end position="51"/>
    </location>
</feature>
<protein>
    <submittedName>
        <fullName evidence="2">Uncharacterized protein</fullName>
    </submittedName>
</protein>
<proteinExistence type="predicted"/>
<dbReference type="VEuPathDB" id="FungiDB:PC110_g10312"/>
<reference evidence="2" key="1">
    <citation type="submission" date="2018-10" db="EMBL/GenBank/DDBJ databases">
        <title>Effector identification in a new, highly contiguous assembly of the strawberry crown rot pathogen Phytophthora cactorum.</title>
        <authorList>
            <person name="Armitage A.D."/>
            <person name="Nellist C.F."/>
            <person name="Bates H."/>
            <person name="Vickerstaff R.J."/>
            <person name="Harrison R.J."/>
        </authorList>
    </citation>
    <scope>NUCLEOTIDE SEQUENCE</scope>
    <source>
        <strain evidence="2">4040</strain>
    </source>
</reference>
<name>A0A8T1EH92_9STRA</name>
<organism evidence="2 3">
    <name type="scientific">Phytophthora cactorum</name>
    <dbReference type="NCBI Taxonomy" id="29920"/>
    <lineage>
        <taxon>Eukaryota</taxon>
        <taxon>Sar</taxon>
        <taxon>Stramenopiles</taxon>
        <taxon>Oomycota</taxon>
        <taxon>Peronosporomycetes</taxon>
        <taxon>Peronosporales</taxon>
        <taxon>Peronosporaceae</taxon>
        <taxon>Phytophthora</taxon>
    </lineage>
</organism>
<evidence type="ECO:0000256" key="1">
    <source>
        <dbReference type="SAM" id="MobiDB-lite"/>
    </source>
</evidence>